<proteinExistence type="predicted"/>
<evidence type="ECO:0000313" key="3">
    <source>
        <dbReference type="Proteomes" id="UP000239209"/>
    </source>
</evidence>
<organism evidence="2 3">
    <name type="scientific">Pseudosporangium ferrugineum</name>
    <dbReference type="NCBI Taxonomy" id="439699"/>
    <lineage>
        <taxon>Bacteria</taxon>
        <taxon>Bacillati</taxon>
        <taxon>Actinomycetota</taxon>
        <taxon>Actinomycetes</taxon>
        <taxon>Micromonosporales</taxon>
        <taxon>Micromonosporaceae</taxon>
        <taxon>Pseudosporangium</taxon>
    </lineage>
</organism>
<feature type="transmembrane region" description="Helical" evidence="1">
    <location>
        <begin position="45"/>
        <end position="68"/>
    </location>
</feature>
<keyword evidence="1" id="KW-0472">Membrane</keyword>
<name>A0A2T0RQE3_9ACTN</name>
<evidence type="ECO:0000313" key="2">
    <source>
        <dbReference type="EMBL" id="PRY23415.1"/>
    </source>
</evidence>
<dbReference type="OrthoDB" id="3217629at2"/>
<evidence type="ECO:0008006" key="4">
    <source>
        <dbReference type="Google" id="ProtNLM"/>
    </source>
</evidence>
<keyword evidence="1" id="KW-1133">Transmembrane helix</keyword>
<dbReference type="AlphaFoldDB" id="A0A2T0RQE3"/>
<gene>
    <name evidence="2" type="ORF">CLV70_115148</name>
</gene>
<comment type="caution">
    <text evidence="2">The sequence shown here is derived from an EMBL/GenBank/DDBJ whole genome shotgun (WGS) entry which is preliminary data.</text>
</comment>
<keyword evidence="1" id="KW-0812">Transmembrane</keyword>
<feature type="transmembrane region" description="Helical" evidence="1">
    <location>
        <begin position="202"/>
        <end position="219"/>
    </location>
</feature>
<dbReference type="EMBL" id="PVZG01000015">
    <property type="protein sequence ID" value="PRY23415.1"/>
    <property type="molecule type" value="Genomic_DNA"/>
</dbReference>
<evidence type="ECO:0000256" key="1">
    <source>
        <dbReference type="SAM" id="Phobius"/>
    </source>
</evidence>
<feature type="transmembrane region" description="Helical" evidence="1">
    <location>
        <begin position="93"/>
        <end position="117"/>
    </location>
</feature>
<protein>
    <recommendedName>
        <fullName evidence="4">ABC-2 type transport system permease protein</fullName>
    </recommendedName>
</protein>
<sequence>MKPLTLWRYEMRRAGWAALLGPPVALAVGLAAALANPLPGEASTARILLGSLEMAVPLAAGVACASLVGRDPAVELQLTSPTAYRVTLLRRMVVTLGWTAVVAALAAVALIVTGWWARWPAHHGVLAGQLTWLAPTLGLSSLGFAAGAVFRSPAAAGSLVTTLWAIQQFFAELSQQHLPGRLLYLFATTRGAVPGDWTANRLTLLGAAAALTALALAVLRRSERLIGEEDE</sequence>
<reference evidence="2 3" key="1">
    <citation type="submission" date="2018-03" db="EMBL/GenBank/DDBJ databases">
        <title>Genomic Encyclopedia of Archaeal and Bacterial Type Strains, Phase II (KMG-II): from individual species to whole genera.</title>
        <authorList>
            <person name="Goeker M."/>
        </authorList>
    </citation>
    <scope>NUCLEOTIDE SEQUENCE [LARGE SCALE GENOMIC DNA]</scope>
    <source>
        <strain evidence="2 3">DSM 45348</strain>
    </source>
</reference>
<dbReference type="Proteomes" id="UP000239209">
    <property type="component" value="Unassembled WGS sequence"/>
</dbReference>
<dbReference type="RefSeq" id="WP_106129628.1">
    <property type="nucleotide sequence ID" value="NZ_PVZG01000015.1"/>
</dbReference>
<keyword evidence="3" id="KW-1185">Reference proteome</keyword>
<accession>A0A2T0RQE3</accession>